<dbReference type="AlphaFoldDB" id="A0A8B7Z4D7"/>
<dbReference type="OrthoDB" id="5952164at2759"/>
<dbReference type="PANTHER" id="PTHR36299:SF2">
    <property type="entry name" value="DUF4773 DOMAIN-CONTAINING PROTEIN"/>
    <property type="match status" value="1"/>
</dbReference>
<dbReference type="OMA" id="TWCTIFY"/>
<dbReference type="GeneID" id="110984127"/>
<evidence type="ECO:0000259" key="2">
    <source>
        <dbReference type="Pfam" id="PF15998"/>
    </source>
</evidence>
<reference evidence="4" key="1">
    <citation type="submission" date="2025-08" db="UniProtKB">
        <authorList>
            <consortium name="RefSeq"/>
        </authorList>
    </citation>
    <scope>IDENTIFICATION</scope>
</reference>
<dbReference type="PANTHER" id="PTHR36299">
    <property type="entry name" value="AGAP008005-PA"/>
    <property type="match status" value="1"/>
</dbReference>
<accession>A0A8B7Z4D7</accession>
<organism evidence="3 4">
    <name type="scientific">Acanthaster planci</name>
    <name type="common">Crown-of-thorns starfish</name>
    <dbReference type="NCBI Taxonomy" id="133434"/>
    <lineage>
        <taxon>Eukaryota</taxon>
        <taxon>Metazoa</taxon>
        <taxon>Echinodermata</taxon>
        <taxon>Eleutherozoa</taxon>
        <taxon>Asterozoa</taxon>
        <taxon>Asteroidea</taxon>
        <taxon>Valvatacea</taxon>
        <taxon>Valvatida</taxon>
        <taxon>Acanthasteridae</taxon>
        <taxon>Acanthaster</taxon>
    </lineage>
</organism>
<keyword evidence="3" id="KW-1185">Reference proteome</keyword>
<evidence type="ECO:0000313" key="3">
    <source>
        <dbReference type="Proteomes" id="UP000694845"/>
    </source>
</evidence>
<dbReference type="InterPro" id="IPR031941">
    <property type="entry name" value="DUF4773"/>
</dbReference>
<dbReference type="RefSeq" id="XP_022099650.1">
    <property type="nucleotide sequence ID" value="XM_022243958.1"/>
</dbReference>
<evidence type="ECO:0000256" key="1">
    <source>
        <dbReference type="SAM" id="SignalP"/>
    </source>
</evidence>
<feature type="chain" id="PRO_5034708325" evidence="1">
    <location>
        <begin position="23"/>
        <end position="370"/>
    </location>
</feature>
<feature type="domain" description="DUF4773" evidence="2">
    <location>
        <begin position="203"/>
        <end position="313"/>
    </location>
</feature>
<dbReference type="Pfam" id="PF15998">
    <property type="entry name" value="DUF4773"/>
    <property type="match status" value="2"/>
</dbReference>
<protein>
    <submittedName>
        <fullName evidence="4">Uncharacterized protein LOC110984127</fullName>
    </submittedName>
</protein>
<sequence>MIGPVVLFLAAAVAAFPGAADAAPPDPSMSVVRMLQANEVRVDEVAWTGLSDGQSLYGGSPCSCQGKECGCCQSVKIPALGINSKACANVTFLSEQIGAKLSLSIDGKVIFDQTVSVKNPEPICKNFKGRFQICGELYKLSVSPEEFEACARLQAKAYGRVIATVDLGCFKIPLKEDELALVESTDTVDEWLDLSPSVSANGPCSCSHDQCQCCQRIKIKAIKINNNICIKVQFLSSNIGVSLSLTIDGKTVFTKTLSLKNPPPICEPLGVGKVCISLYDLSLTKDALSGCGRLQAKLLGKTVATVKLGCFKIPLHLALYGRSPEVEGILHMGDLAEALAGPVMGGELTADNFPLTIALEPYLTADDGEN</sequence>
<dbReference type="KEGG" id="aplc:110984127"/>
<feature type="signal peptide" evidence="1">
    <location>
        <begin position="1"/>
        <end position="22"/>
    </location>
</feature>
<name>A0A8B7Z4D7_ACAPL</name>
<gene>
    <name evidence="4" type="primary">LOC110984127</name>
</gene>
<keyword evidence="1" id="KW-0732">Signal</keyword>
<evidence type="ECO:0000313" key="4">
    <source>
        <dbReference type="RefSeq" id="XP_022099650.1"/>
    </source>
</evidence>
<proteinExistence type="predicted"/>
<dbReference type="Proteomes" id="UP000694845">
    <property type="component" value="Unplaced"/>
</dbReference>
<feature type="domain" description="DUF4773" evidence="2">
    <location>
        <begin position="61"/>
        <end position="172"/>
    </location>
</feature>